<dbReference type="AlphaFoldDB" id="A0AA38YA35"/>
<feature type="compositionally biased region" description="Polar residues" evidence="1">
    <location>
        <begin position="24"/>
        <end position="33"/>
    </location>
</feature>
<evidence type="ECO:0000313" key="2">
    <source>
        <dbReference type="EMBL" id="KAJ9639315.1"/>
    </source>
</evidence>
<dbReference type="Proteomes" id="UP001172681">
    <property type="component" value="Unassembled WGS sequence"/>
</dbReference>
<feature type="compositionally biased region" description="Basic residues" evidence="1">
    <location>
        <begin position="1"/>
        <end position="12"/>
    </location>
</feature>
<proteinExistence type="predicted"/>
<reference evidence="2" key="1">
    <citation type="submission" date="2022-10" db="EMBL/GenBank/DDBJ databases">
        <title>Culturing micro-colonial fungi from biological soil crusts in the Mojave desert and describing Neophaeococcomyces mojavensis, and introducing the new genera and species Taxawa tesnikishii.</title>
        <authorList>
            <person name="Kurbessoian T."/>
            <person name="Stajich J.E."/>
        </authorList>
    </citation>
    <scope>NUCLEOTIDE SEQUENCE</scope>
    <source>
        <strain evidence="2">TK_35</strain>
    </source>
</reference>
<evidence type="ECO:0000256" key="1">
    <source>
        <dbReference type="SAM" id="MobiDB-lite"/>
    </source>
</evidence>
<feature type="region of interest" description="Disordered" evidence="1">
    <location>
        <begin position="1"/>
        <end position="35"/>
    </location>
</feature>
<sequence length="153" mass="16816">MDLLKPRRKPRYKFGNSESEKVSNGRNQNQEIGTSIPPGETAVFGGFLKVPPWSLTCLQSDDSFSTLVVEKSSTCSSRQAAALAHTYPWLTTEWVNGNVNFETHFKDYEIENPAVALQEALGGVVKWVVDGIMTEFGSAVSDSRGTRDCGCVH</sequence>
<name>A0AA38YA35_9EURO</name>
<accession>A0AA38YA35</accession>
<protein>
    <submittedName>
        <fullName evidence="2">Uncharacterized protein</fullName>
    </submittedName>
</protein>
<dbReference type="EMBL" id="JAPDRN010000018">
    <property type="protein sequence ID" value="KAJ9639315.1"/>
    <property type="molecule type" value="Genomic_DNA"/>
</dbReference>
<evidence type="ECO:0000313" key="3">
    <source>
        <dbReference type="Proteomes" id="UP001172681"/>
    </source>
</evidence>
<comment type="caution">
    <text evidence="2">The sequence shown here is derived from an EMBL/GenBank/DDBJ whole genome shotgun (WGS) entry which is preliminary data.</text>
</comment>
<keyword evidence="3" id="KW-1185">Reference proteome</keyword>
<organism evidence="2 3">
    <name type="scientific">Knufia peltigerae</name>
    <dbReference type="NCBI Taxonomy" id="1002370"/>
    <lineage>
        <taxon>Eukaryota</taxon>
        <taxon>Fungi</taxon>
        <taxon>Dikarya</taxon>
        <taxon>Ascomycota</taxon>
        <taxon>Pezizomycotina</taxon>
        <taxon>Eurotiomycetes</taxon>
        <taxon>Chaetothyriomycetidae</taxon>
        <taxon>Chaetothyriales</taxon>
        <taxon>Trichomeriaceae</taxon>
        <taxon>Knufia</taxon>
    </lineage>
</organism>
<gene>
    <name evidence="2" type="ORF">H2204_003926</name>
</gene>